<feature type="transmembrane region" description="Helical" evidence="10">
    <location>
        <begin position="38"/>
        <end position="55"/>
    </location>
</feature>
<comment type="subcellular location">
    <subcellularLocation>
        <location evidence="1 10">Cell membrane</location>
        <topology evidence="1 10">Multi-pass membrane protein</topology>
    </subcellularLocation>
</comment>
<evidence type="ECO:0000256" key="6">
    <source>
        <dbReference type="ARBA" id="ARBA00022692"/>
    </source>
</evidence>
<keyword evidence="5 10" id="KW-0762">Sugar transport</keyword>
<evidence type="ECO:0000256" key="5">
    <source>
        <dbReference type="ARBA" id="ARBA00022597"/>
    </source>
</evidence>
<dbReference type="Gene3D" id="1.20.1280.290">
    <property type="match status" value="2"/>
</dbReference>
<evidence type="ECO:0000256" key="3">
    <source>
        <dbReference type="ARBA" id="ARBA00022448"/>
    </source>
</evidence>
<evidence type="ECO:0000256" key="11">
    <source>
        <dbReference type="SAM" id="MobiDB-lite"/>
    </source>
</evidence>
<dbReference type="FunFam" id="1.20.1280.290:FF:000001">
    <property type="entry name" value="Bidirectional sugar transporter SWEET"/>
    <property type="match status" value="1"/>
</dbReference>
<dbReference type="FunFam" id="1.20.1280.290:FF:000003">
    <property type="entry name" value="Bidirectional sugar transporter SWEET"/>
    <property type="match status" value="1"/>
</dbReference>
<feature type="transmembrane region" description="Helical" evidence="10">
    <location>
        <begin position="155"/>
        <end position="177"/>
    </location>
</feature>
<feature type="transmembrane region" description="Helical" evidence="10">
    <location>
        <begin position="122"/>
        <end position="143"/>
    </location>
</feature>
<dbReference type="FunCoup" id="A0A1Q3BPE9">
    <property type="interactions" value="500"/>
</dbReference>
<evidence type="ECO:0000256" key="7">
    <source>
        <dbReference type="ARBA" id="ARBA00022737"/>
    </source>
</evidence>
<feature type="transmembrane region" description="Helical" evidence="10">
    <location>
        <begin position="61"/>
        <end position="84"/>
    </location>
</feature>
<gene>
    <name evidence="12" type="ORF">CFOL_v3_13223</name>
</gene>
<comment type="similarity">
    <text evidence="2 10">Belongs to the SWEET sugar transporter family.</text>
</comment>
<keyword evidence="9 10" id="KW-0472">Membrane</keyword>
<dbReference type="InParanoid" id="A0A1Q3BPE9"/>
<organism evidence="12 13">
    <name type="scientific">Cephalotus follicularis</name>
    <name type="common">Albany pitcher plant</name>
    <dbReference type="NCBI Taxonomy" id="3775"/>
    <lineage>
        <taxon>Eukaryota</taxon>
        <taxon>Viridiplantae</taxon>
        <taxon>Streptophyta</taxon>
        <taxon>Embryophyta</taxon>
        <taxon>Tracheophyta</taxon>
        <taxon>Spermatophyta</taxon>
        <taxon>Magnoliopsida</taxon>
        <taxon>eudicotyledons</taxon>
        <taxon>Gunneridae</taxon>
        <taxon>Pentapetalae</taxon>
        <taxon>rosids</taxon>
        <taxon>fabids</taxon>
        <taxon>Oxalidales</taxon>
        <taxon>Cephalotaceae</taxon>
        <taxon>Cephalotus</taxon>
    </lineage>
</organism>
<accession>A0A1Q3BPE9</accession>
<evidence type="ECO:0000256" key="9">
    <source>
        <dbReference type="ARBA" id="ARBA00023136"/>
    </source>
</evidence>
<dbReference type="OrthoDB" id="409725at2759"/>
<dbReference type="InterPro" id="IPR004316">
    <property type="entry name" value="SWEET_rpt"/>
</dbReference>
<evidence type="ECO:0000313" key="12">
    <source>
        <dbReference type="EMBL" id="GAV69722.1"/>
    </source>
</evidence>
<comment type="function">
    <text evidence="10">Mediates both low-affinity uptake and efflux of sugar across the membrane.</text>
</comment>
<keyword evidence="4" id="KW-1003">Cell membrane</keyword>
<feature type="transmembrane region" description="Helical" evidence="10">
    <location>
        <begin position="96"/>
        <end position="116"/>
    </location>
</feature>
<dbReference type="InterPro" id="IPR047664">
    <property type="entry name" value="SWEET"/>
</dbReference>
<protein>
    <recommendedName>
        <fullName evidence="10">Bidirectional sugar transporter SWEET</fullName>
    </recommendedName>
</protein>
<dbReference type="PANTHER" id="PTHR10791">
    <property type="entry name" value="RAG1-ACTIVATING PROTEIN 1"/>
    <property type="match status" value="1"/>
</dbReference>
<comment type="caution">
    <text evidence="12">The sequence shown here is derived from an EMBL/GenBank/DDBJ whole genome shotgun (WGS) entry which is preliminary data.</text>
</comment>
<keyword evidence="8 10" id="KW-1133">Transmembrane helix</keyword>
<proteinExistence type="inferred from homology"/>
<evidence type="ECO:0000256" key="1">
    <source>
        <dbReference type="ARBA" id="ARBA00004651"/>
    </source>
</evidence>
<evidence type="ECO:0000256" key="2">
    <source>
        <dbReference type="ARBA" id="ARBA00007809"/>
    </source>
</evidence>
<keyword evidence="6 10" id="KW-0812">Transmembrane</keyword>
<dbReference type="GO" id="GO:0005886">
    <property type="term" value="C:plasma membrane"/>
    <property type="evidence" value="ECO:0007669"/>
    <property type="project" value="UniProtKB-SubCell"/>
</dbReference>
<feature type="transmembrane region" description="Helical" evidence="10">
    <location>
        <begin position="6"/>
        <end position="26"/>
    </location>
</feature>
<evidence type="ECO:0000256" key="8">
    <source>
        <dbReference type="ARBA" id="ARBA00022989"/>
    </source>
</evidence>
<name>A0A1Q3BPE9_CEPFO</name>
<sequence length="238" mass="27104">MLLLFFLGNITSFLVFLAPVPTFYTIYKRKSAEGFQSIPYVVALSSAMLLIYYGFLKTNAYLIISINAFGIAIELTYLMLYMIYASRKQKCFTMKLLLLLNIGAYGLIFVLTFSLLKGSNRVNAVGWICAVYNVAVFAAPLSIMRRVIKTKSVEYMPVTLSMFLISCATMWFFYGFLVNDYFIALPNVLGLLFGIAQIILYFMYKDGSNKDVELEKEMQKMEEATTDNENKEKIKAIP</sequence>
<feature type="region of interest" description="Disordered" evidence="11">
    <location>
        <begin position="218"/>
        <end position="238"/>
    </location>
</feature>
<dbReference type="AlphaFoldDB" id="A0A1Q3BPE9"/>
<dbReference type="GO" id="GO:0008515">
    <property type="term" value="F:sucrose transmembrane transporter activity"/>
    <property type="evidence" value="ECO:0007669"/>
    <property type="project" value="UniProtKB-ARBA"/>
</dbReference>
<reference evidence="13" key="1">
    <citation type="submission" date="2016-04" db="EMBL/GenBank/DDBJ databases">
        <title>Cephalotus genome sequencing.</title>
        <authorList>
            <person name="Fukushima K."/>
            <person name="Hasebe M."/>
            <person name="Fang X."/>
        </authorList>
    </citation>
    <scope>NUCLEOTIDE SEQUENCE [LARGE SCALE GENOMIC DNA]</scope>
    <source>
        <strain evidence="13">cv. St1</strain>
    </source>
</reference>
<feature type="transmembrane region" description="Helical" evidence="10">
    <location>
        <begin position="183"/>
        <end position="204"/>
    </location>
</feature>
<keyword evidence="7" id="KW-0677">Repeat</keyword>
<dbReference type="GO" id="GO:0051119">
    <property type="term" value="F:sugar transmembrane transporter activity"/>
    <property type="evidence" value="ECO:0007669"/>
    <property type="project" value="InterPro"/>
</dbReference>
<dbReference type="Pfam" id="PF03083">
    <property type="entry name" value="MtN3_slv"/>
    <property type="match status" value="2"/>
</dbReference>
<evidence type="ECO:0000313" key="13">
    <source>
        <dbReference type="Proteomes" id="UP000187406"/>
    </source>
</evidence>
<evidence type="ECO:0000256" key="10">
    <source>
        <dbReference type="RuleBase" id="RU910715"/>
    </source>
</evidence>
<dbReference type="PANTHER" id="PTHR10791:SF134">
    <property type="entry name" value="BIDIRECTIONAL SUGAR TRANSPORTER SWEET9"/>
    <property type="match status" value="1"/>
</dbReference>
<dbReference type="Proteomes" id="UP000187406">
    <property type="component" value="Unassembled WGS sequence"/>
</dbReference>
<keyword evidence="3 10" id="KW-0813">Transport</keyword>
<keyword evidence="13" id="KW-1185">Reference proteome</keyword>
<dbReference type="EMBL" id="BDDD01000747">
    <property type="protein sequence ID" value="GAV69722.1"/>
    <property type="molecule type" value="Genomic_DNA"/>
</dbReference>
<evidence type="ECO:0000256" key="4">
    <source>
        <dbReference type="ARBA" id="ARBA00022475"/>
    </source>
</evidence>